<dbReference type="EMBL" id="JBHMEP010000002">
    <property type="protein sequence ID" value="MFB9135520.1"/>
    <property type="molecule type" value="Genomic_DNA"/>
</dbReference>
<comment type="caution">
    <text evidence="4">The sequence shown here is derived from an EMBL/GenBank/DDBJ whole genome shotgun (WGS) entry which is preliminary data.</text>
</comment>
<dbReference type="Proteomes" id="UP001589645">
    <property type="component" value="Unassembled WGS sequence"/>
</dbReference>
<dbReference type="InterPro" id="IPR005659">
    <property type="entry name" value="Chemorcpt_Glu_NH3ase_CheD"/>
</dbReference>
<dbReference type="Pfam" id="PF03975">
    <property type="entry name" value="CheD"/>
    <property type="match status" value="1"/>
</dbReference>
<dbReference type="Gene3D" id="3.30.1330.200">
    <property type="match status" value="1"/>
</dbReference>
<keyword evidence="2 3" id="KW-0378">Hydrolase</keyword>
<accession>A0ABV5HNI4</accession>
<comment type="similarity">
    <text evidence="3">Belongs to the CheD family.</text>
</comment>
<evidence type="ECO:0000313" key="5">
    <source>
        <dbReference type="Proteomes" id="UP001589645"/>
    </source>
</evidence>
<evidence type="ECO:0000256" key="3">
    <source>
        <dbReference type="HAMAP-Rule" id="MF_01440"/>
    </source>
</evidence>
<gene>
    <name evidence="3" type="primary">cheD</name>
    <name evidence="4" type="ORF">ACFFUV_11160</name>
</gene>
<organism evidence="4 5">
    <name type="scientific">Vibrio olivae</name>
    <dbReference type="NCBI Taxonomy" id="1243002"/>
    <lineage>
        <taxon>Bacteria</taxon>
        <taxon>Pseudomonadati</taxon>
        <taxon>Pseudomonadota</taxon>
        <taxon>Gammaproteobacteria</taxon>
        <taxon>Vibrionales</taxon>
        <taxon>Vibrionaceae</taxon>
        <taxon>Vibrio</taxon>
    </lineage>
</organism>
<dbReference type="CDD" id="cd16352">
    <property type="entry name" value="CheD"/>
    <property type="match status" value="1"/>
</dbReference>
<reference evidence="4 5" key="1">
    <citation type="submission" date="2024-09" db="EMBL/GenBank/DDBJ databases">
        <authorList>
            <person name="Sun Q."/>
            <person name="Mori K."/>
        </authorList>
    </citation>
    <scope>NUCLEOTIDE SEQUENCE [LARGE SCALE GENOMIC DNA]</scope>
    <source>
        <strain evidence="4 5">CECT 8064</strain>
    </source>
</reference>
<evidence type="ECO:0000256" key="1">
    <source>
        <dbReference type="ARBA" id="ARBA00022500"/>
    </source>
</evidence>
<evidence type="ECO:0000256" key="2">
    <source>
        <dbReference type="ARBA" id="ARBA00022801"/>
    </source>
</evidence>
<keyword evidence="5" id="KW-1185">Reference proteome</keyword>
<dbReference type="InterPro" id="IPR038592">
    <property type="entry name" value="CheD-like_sf"/>
</dbReference>
<dbReference type="PANTHER" id="PTHR35147:SF2">
    <property type="entry name" value="CHEMORECEPTOR GLUTAMINE DEAMIDASE CHED-RELATED"/>
    <property type="match status" value="1"/>
</dbReference>
<comment type="catalytic activity">
    <reaction evidence="3">
        <text>L-glutaminyl-[protein] + H2O = L-glutamyl-[protein] + NH4(+)</text>
        <dbReference type="Rhea" id="RHEA:16441"/>
        <dbReference type="Rhea" id="RHEA-COMP:10207"/>
        <dbReference type="Rhea" id="RHEA-COMP:10208"/>
        <dbReference type="ChEBI" id="CHEBI:15377"/>
        <dbReference type="ChEBI" id="CHEBI:28938"/>
        <dbReference type="ChEBI" id="CHEBI:29973"/>
        <dbReference type="ChEBI" id="CHEBI:30011"/>
        <dbReference type="EC" id="3.5.1.44"/>
    </reaction>
</comment>
<dbReference type="SUPFAM" id="SSF64438">
    <property type="entry name" value="CNF1/YfiH-like putative cysteine hydrolases"/>
    <property type="match status" value="1"/>
</dbReference>
<sequence length="215" mass="24583">MMHAVQEHIMHQNNPHHFSRFQHPVKDVTMVKLQPGGIYCTEQAEIICTGLGSCVSACVWDDEIALGDMNHFLLPFENINQQLHWHPDQAATVPSRYGAHAMEMLINYLIAKGASRQRLKVKLFGGAEMMGRYSKIGEKNVEFILDYVERESLNVVSQDLGGLDPRKIMFDPTSGRAWLKRIPFSEVHLIKQQELHYASELERQAQLPTDNVELF</sequence>
<protein>
    <recommendedName>
        <fullName evidence="3">Probable chemoreceptor glutamine deamidase CheD</fullName>
        <ecNumber evidence="3">3.5.1.44</ecNumber>
    </recommendedName>
</protein>
<name>A0ABV5HNI4_9VIBR</name>
<dbReference type="InterPro" id="IPR011324">
    <property type="entry name" value="Cytotoxic_necrot_fac-like_cat"/>
</dbReference>
<dbReference type="RefSeq" id="WP_390192510.1">
    <property type="nucleotide sequence ID" value="NZ_JBHMEP010000002.1"/>
</dbReference>
<keyword evidence="1 3" id="KW-0145">Chemotaxis</keyword>
<dbReference type="PANTHER" id="PTHR35147">
    <property type="entry name" value="CHEMORECEPTOR GLUTAMINE DEAMIDASE CHED-RELATED"/>
    <property type="match status" value="1"/>
</dbReference>
<dbReference type="EC" id="3.5.1.44" evidence="3"/>
<comment type="function">
    <text evidence="3">Probably deamidates glutamine residues to glutamate on methyl-accepting chemotaxis receptors (MCPs), playing an important role in chemotaxis.</text>
</comment>
<proteinExistence type="inferred from homology"/>
<evidence type="ECO:0000313" key="4">
    <source>
        <dbReference type="EMBL" id="MFB9135520.1"/>
    </source>
</evidence>
<dbReference type="HAMAP" id="MF_01440">
    <property type="entry name" value="CheD"/>
    <property type="match status" value="1"/>
</dbReference>